<keyword evidence="4" id="KW-1185">Reference proteome</keyword>
<evidence type="ECO:0000259" key="2">
    <source>
        <dbReference type="Pfam" id="PF00196"/>
    </source>
</evidence>
<feature type="region of interest" description="Disordered" evidence="1">
    <location>
        <begin position="38"/>
        <end position="75"/>
    </location>
</feature>
<feature type="domain" description="HTH luxR-type" evidence="2">
    <location>
        <begin position="14"/>
        <end position="37"/>
    </location>
</feature>
<dbReference type="InterPro" id="IPR000792">
    <property type="entry name" value="Tscrpt_reg_LuxR_C"/>
</dbReference>
<gene>
    <name evidence="3" type="ORF">ACFPH6_46330</name>
</gene>
<dbReference type="EMBL" id="JBHSFG010000102">
    <property type="protein sequence ID" value="MFC4471825.1"/>
    <property type="molecule type" value="Genomic_DNA"/>
</dbReference>
<dbReference type="Gene3D" id="1.10.10.10">
    <property type="entry name" value="Winged helix-like DNA-binding domain superfamily/Winged helix DNA-binding domain"/>
    <property type="match status" value="1"/>
</dbReference>
<name>A0ABV8Z4C8_9ACTN</name>
<evidence type="ECO:0000256" key="1">
    <source>
        <dbReference type="SAM" id="MobiDB-lite"/>
    </source>
</evidence>
<dbReference type="Proteomes" id="UP001596012">
    <property type="component" value="Unassembled WGS sequence"/>
</dbReference>
<comment type="caution">
    <text evidence="3">The sequence shown here is derived from an EMBL/GenBank/DDBJ whole genome shotgun (WGS) entry which is preliminary data.</text>
</comment>
<sequence>MPGSRAGTRSLQCRAIAEALFLSDGTVKTHLVRIYRKRSGTLRAGSRSTTASARTATSSGTTRATAPRASTSRRR</sequence>
<protein>
    <submittedName>
        <fullName evidence="3">LuxR C-terminal-related transcriptional regulator</fullName>
    </submittedName>
</protein>
<accession>A0ABV8Z4C8</accession>
<dbReference type="RefSeq" id="WP_386354549.1">
    <property type="nucleotide sequence ID" value="NZ_JBHSFG010000102.1"/>
</dbReference>
<reference evidence="4" key="1">
    <citation type="journal article" date="2019" name="Int. J. Syst. Evol. Microbiol.">
        <title>The Global Catalogue of Microorganisms (GCM) 10K type strain sequencing project: providing services to taxonomists for standard genome sequencing and annotation.</title>
        <authorList>
            <consortium name="The Broad Institute Genomics Platform"/>
            <consortium name="The Broad Institute Genome Sequencing Center for Infectious Disease"/>
            <person name="Wu L."/>
            <person name="Ma J."/>
        </authorList>
    </citation>
    <scope>NUCLEOTIDE SEQUENCE [LARGE SCALE GENOMIC DNA]</scope>
    <source>
        <strain evidence="4">DT43</strain>
    </source>
</reference>
<dbReference type="InterPro" id="IPR016032">
    <property type="entry name" value="Sig_transdc_resp-reg_C-effctor"/>
</dbReference>
<dbReference type="Pfam" id="PF00196">
    <property type="entry name" value="GerE"/>
    <property type="match status" value="1"/>
</dbReference>
<evidence type="ECO:0000313" key="3">
    <source>
        <dbReference type="EMBL" id="MFC4471825.1"/>
    </source>
</evidence>
<proteinExistence type="predicted"/>
<dbReference type="SUPFAM" id="SSF46894">
    <property type="entry name" value="C-terminal effector domain of the bipartite response regulators"/>
    <property type="match status" value="1"/>
</dbReference>
<feature type="compositionally biased region" description="Low complexity" evidence="1">
    <location>
        <begin position="43"/>
        <end position="75"/>
    </location>
</feature>
<evidence type="ECO:0000313" key="4">
    <source>
        <dbReference type="Proteomes" id="UP001596012"/>
    </source>
</evidence>
<organism evidence="3 4">
    <name type="scientific">Streptomyces xiangluensis</name>
    <dbReference type="NCBI Taxonomy" id="2665720"/>
    <lineage>
        <taxon>Bacteria</taxon>
        <taxon>Bacillati</taxon>
        <taxon>Actinomycetota</taxon>
        <taxon>Actinomycetes</taxon>
        <taxon>Kitasatosporales</taxon>
        <taxon>Streptomycetaceae</taxon>
        <taxon>Streptomyces</taxon>
    </lineage>
</organism>
<dbReference type="InterPro" id="IPR036388">
    <property type="entry name" value="WH-like_DNA-bd_sf"/>
</dbReference>